<dbReference type="InterPro" id="IPR052619">
    <property type="entry name" value="Phage_lysozyme-like"/>
</dbReference>
<gene>
    <name evidence="4" type="ORF">JF50_13355</name>
</gene>
<dbReference type="AlphaFoldDB" id="A0A0C1Q833"/>
<dbReference type="GO" id="GO:0031640">
    <property type="term" value="P:killing of cells of another organism"/>
    <property type="evidence" value="ECO:0007669"/>
    <property type="project" value="UniProtKB-KW"/>
</dbReference>
<evidence type="ECO:0000256" key="1">
    <source>
        <dbReference type="ARBA" id="ARBA00022529"/>
    </source>
</evidence>
<proteinExistence type="inferred from homology"/>
<keyword evidence="1 3" id="KW-0929">Antimicrobial</keyword>
<evidence type="ECO:0000313" key="4">
    <source>
        <dbReference type="EMBL" id="KID56876.1"/>
    </source>
</evidence>
<sequence length="138" mass="15746">MEKLKKQLISHEGYERTVYMCPGGYKSIGVGRNLEQRGLTDDEINYLLNNDIAYFTAQVEKHIDTSKCNPARKAVLINMAFNLGIHGLLNFKETIAAVERGDWDKAVIEMFDSRWAVQVGERADQLAEQMKTGEWYDA</sequence>
<dbReference type="Proteomes" id="UP000031327">
    <property type="component" value="Unassembled WGS sequence"/>
</dbReference>
<dbReference type="SUPFAM" id="SSF53955">
    <property type="entry name" value="Lysozyme-like"/>
    <property type="match status" value="1"/>
</dbReference>
<organism evidence="4 5">
    <name type="scientific">Pseudoalteromonas luteoviolacea</name>
    <dbReference type="NCBI Taxonomy" id="43657"/>
    <lineage>
        <taxon>Bacteria</taxon>
        <taxon>Pseudomonadati</taxon>
        <taxon>Pseudomonadota</taxon>
        <taxon>Gammaproteobacteria</taxon>
        <taxon>Alteromonadales</taxon>
        <taxon>Pseudoalteromonadaceae</taxon>
        <taxon>Pseudoalteromonas</taxon>
    </lineage>
</organism>
<keyword evidence="2 3" id="KW-0081">Bacteriolytic enzyme</keyword>
<evidence type="ECO:0000256" key="3">
    <source>
        <dbReference type="RuleBase" id="RU003788"/>
    </source>
</evidence>
<dbReference type="PANTHER" id="PTHR37406">
    <property type="entry name" value="T4-TYPE LYSOZYME 1-RELATED"/>
    <property type="match status" value="1"/>
</dbReference>
<name>A0A0C1Q833_9GAMM</name>
<keyword evidence="3" id="KW-0378">Hydrolase</keyword>
<dbReference type="EMBL" id="JWIC01000006">
    <property type="protein sequence ID" value="KID56876.1"/>
    <property type="molecule type" value="Genomic_DNA"/>
</dbReference>
<comment type="similarity">
    <text evidence="3">Belongs to the glycosyl hydrolase 24 family.</text>
</comment>
<dbReference type="OrthoDB" id="9091992at2"/>
<dbReference type="EC" id="3.2.1.17" evidence="3"/>
<dbReference type="InterPro" id="IPR023347">
    <property type="entry name" value="Lysozyme_dom_sf"/>
</dbReference>
<dbReference type="RefSeq" id="WP_039609940.1">
    <property type="nucleotide sequence ID" value="NZ_JWIC01000006.1"/>
</dbReference>
<comment type="catalytic activity">
    <reaction evidence="3">
        <text>Hydrolysis of (1-&gt;4)-beta-linkages between N-acetylmuramic acid and N-acetyl-D-glucosamine residues in a peptidoglycan and between N-acetyl-D-glucosamine residues in chitodextrins.</text>
        <dbReference type="EC" id="3.2.1.17"/>
    </reaction>
</comment>
<evidence type="ECO:0000256" key="2">
    <source>
        <dbReference type="ARBA" id="ARBA00022638"/>
    </source>
</evidence>
<dbReference type="Pfam" id="PF00959">
    <property type="entry name" value="Phage_lysozyme"/>
    <property type="match status" value="1"/>
</dbReference>
<dbReference type="GO" id="GO:0042742">
    <property type="term" value="P:defense response to bacterium"/>
    <property type="evidence" value="ECO:0007669"/>
    <property type="project" value="UniProtKB-KW"/>
</dbReference>
<keyword evidence="3" id="KW-0326">Glycosidase</keyword>
<dbReference type="GO" id="GO:0009253">
    <property type="term" value="P:peptidoglycan catabolic process"/>
    <property type="evidence" value="ECO:0007669"/>
    <property type="project" value="InterPro"/>
</dbReference>
<dbReference type="PANTHER" id="PTHR37406:SF1">
    <property type="entry name" value="T4-TYPE LYSOZYME 1-RELATED"/>
    <property type="match status" value="1"/>
</dbReference>
<protein>
    <recommendedName>
        <fullName evidence="3">Lysozyme</fullName>
        <ecNumber evidence="3">3.2.1.17</ecNumber>
    </recommendedName>
</protein>
<dbReference type="GO" id="GO:0016998">
    <property type="term" value="P:cell wall macromolecule catabolic process"/>
    <property type="evidence" value="ECO:0007669"/>
    <property type="project" value="InterPro"/>
</dbReference>
<dbReference type="GO" id="GO:0003796">
    <property type="term" value="F:lysozyme activity"/>
    <property type="evidence" value="ECO:0007669"/>
    <property type="project" value="UniProtKB-EC"/>
</dbReference>
<accession>A0A0C1Q833</accession>
<reference evidence="4 5" key="1">
    <citation type="submission" date="2014-12" db="EMBL/GenBank/DDBJ databases">
        <title>Draft Genome Sequence of Pseudoalteromonas luteoviolacea HI1.</title>
        <authorList>
            <person name="Asahina A.Y."/>
            <person name="Hadfield M.G."/>
        </authorList>
    </citation>
    <scope>NUCLEOTIDE SEQUENCE [LARGE SCALE GENOMIC DNA]</scope>
    <source>
        <strain evidence="4 5">HI1</strain>
    </source>
</reference>
<dbReference type="InterPro" id="IPR002196">
    <property type="entry name" value="Glyco_hydro_24"/>
</dbReference>
<dbReference type="Gene3D" id="1.10.530.40">
    <property type="match status" value="1"/>
</dbReference>
<dbReference type="InterPro" id="IPR023346">
    <property type="entry name" value="Lysozyme-like_dom_sf"/>
</dbReference>
<evidence type="ECO:0000313" key="5">
    <source>
        <dbReference type="Proteomes" id="UP000031327"/>
    </source>
</evidence>
<comment type="caution">
    <text evidence="4">The sequence shown here is derived from an EMBL/GenBank/DDBJ whole genome shotgun (WGS) entry which is preliminary data.</text>
</comment>